<proteinExistence type="predicted"/>
<gene>
    <name evidence="3" type="ORF">QRT04_11085</name>
</gene>
<evidence type="ECO:0000313" key="3">
    <source>
        <dbReference type="EMBL" id="MDM7855474.1"/>
    </source>
</evidence>
<dbReference type="InterPro" id="IPR035940">
    <property type="entry name" value="CAP_sf"/>
</dbReference>
<feature type="region of interest" description="Disordered" evidence="1">
    <location>
        <begin position="1"/>
        <end position="66"/>
    </location>
</feature>
<feature type="compositionally biased region" description="Polar residues" evidence="1">
    <location>
        <begin position="1"/>
        <end position="25"/>
    </location>
</feature>
<keyword evidence="2" id="KW-1133">Transmembrane helix</keyword>
<protein>
    <recommendedName>
        <fullName evidence="5">SCP domain-containing protein</fullName>
    </recommendedName>
</protein>
<feature type="transmembrane region" description="Helical" evidence="2">
    <location>
        <begin position="71"/>
        <end position="89"/>
    </location>
</feature>
<organism evidence="3 4">
    <name type="scientific">Cellulomonas alba</name>
    <dbReference type="NCBI Taxonomy" id="3053467"/>
    <lineage>
        <taxon>Bacteria</taxon>
        <taxon>Bacillati</taxon>
        <taxon>Actinomycetota</taxon>
        <taxon>Actinomycetes</taxon>
        <taxon>Micrococcales</taxon>
        <taxon>Cellulomonadaceae</taxon>
        <taxon>Cellulomonas</taxon>
    </lineage>
</organism>
<evidence type="ECO:0000313" key="4">
    <source>
        <dbReference type="Proteomes" id="UP001529338"/>
    </source>
</evidence>
<keyword evidence="2" id="KW-0472">Membrane</keyword>
<evidence type="ECO:0000256" key="1">
    <source>
        <dbReference type="SAM" id="MobiDB-lite"/>
    </source>
</evidence>
<comment type="caution">
    <text evidence="3">The sequence shown here is derived from an EMBL/GenBank/DDBJ whole genome shotgun (WGS) entry which is preliminary data.</text>
</comment>
<dbReference type="SUPFAM" id="SSF55797">
    <property type="entry name" value="PR-1-like"/>
    <property type="match status" value="1"/>
</dbReference>
<keyword evidence="4" id="KW-1185">Reference proteome</keyword>
<evidence type="ECO:0000256" key="2">
    <source>
        <dbReference type="SAM" id="Phobius"/>
    </source>
</evidence>
<evidence type="ECO:0008006" key="5">
    <source>
        <dbReference type="Google" id="ProtNLM"/>
    </source>
</evidence>
<feature type="region of interest" description="Disordered" evidence="1">
    <location>
        <begin position="243"/>
        <end position="285"/>
    </location>
</feature>
<dbReference type="EMBL" id="JAUCGQ010000001">
    <property type="protein sequence ID" value="MDM7855474.1"/>
    <property type="molecule type" value="Genomic_DNA"/>
</dbReference>
<name>A0ABT7SGZ9_9CELL</name>
<sequence>MSTASREGSSRSAATQTESDPTTGETPGAAPAVQDQGVGASPRKRLSWVPSQRGASAAEQPAATARHRRRVAVLVAAVTVVATAGVAFGDDAIASLGHDSPSSDQSVAAGELPDATAHAQAVDAARLALAHAQQTLAAATHVKAGQSDALQASAASLQSLVDDATSTAAALTAATSQLAADDAALGDAESTAVAEQVAADNAAKAAAAAHNAAAQHAAAQKAAAQKAAAQKAAAQKAATQHAAAQKAAAQRAAAQKATTTTHSTTKAPVKTTTTTTVRSTSGTAALSRVPSGGLACTSRGSGAHAASAASLGAAINSYRARHGLKKLRIVTSSSLVRHSLQMANTGGIWHSGHDNIVGCVSNASYSYLVQAWDHSAPHRAQMRRTGISTMYIGDAERGSWLYGAVFFS</sequence>
<reference evidence="3 4" key="1">
    <citation type="submission" date="2023-06" db="EMBL/GenBank/DDBJ databases">
        <title>Cellulomonas sp. MW4 Whole genome sequence.</title>
        <authorList>
            <person name="Park S."/>
        </authorList>
    </citation>
    <scope>NUCLEOTIDE SEQUENCE [LARGE SCALE GENOMIC DNA]</scope>
    <source>
        <strain evidence="3 4">MW4</strain>
    </source>
</reference>
<dbReference type="RefSeq" id="WP_289455297.1">
    <property type="nucleotide sequence ID" value="NZ_JAUCGQ010000001.1"/>
</dbReference>
<dbReference type="Proteomes" id="UP001529338">
    <property type="component" value="Unassembled WGS sequence"/>
</dbReference>
<accession>A0ABT7SGZ9</accession>
<keyword evidence="2" id="KW-0812">Transmembrane</keyword>